<sequence>MIEYEIFASMKTLVFCLLSLRTNNGTGLVEKQQNAARTLSKGENVMKRIAKRYLAVILSLIMVFSVNPVSSYAADTADTYVKINSAAELTSGKYVMMVNSGYAMGALDGAWLGAIAVSPADEKVINPDKSLVWDITVSSTSVTLTDSNGNKVKPVGGNVNGIASGDYAWALEFNGTFAFKGTGADTVVLASNTTTTGSTAGNNRFRGYKTTTVASYPTTYLAAFTLYKLDSTAPPVSTKTETPKASTASGTVVSGSAIGLYCGTPGSSIHYTTVSPSAIWVNYTEPIVINTNTTIYAQATASGYEDSDIAEFNYVPEEDTKAPVITMPDFENAELGKDYRISVKITDNVAVSEAELTYTVNKVQKKTALVRNASDNTIWEATIPGSTFTSEVSAFTVSITAKDKAGNEAASEVKTISVVDEPQVTKVTPERNGKTGDEKRPLISITAVNLGTAPTAKLTLKAGGTVKLSAVPMSYSNGTFSYTPSENLADLSYTASVVITRADGKSITYEWPFTVGTPKYGLYFGQLHSHTTYSDGSGSLDDALSYINKISKSDNVDFAAFTDHSNYFDTKTEANPEASLYNKNLMTAGSQKLWDEYKSKIATFNASPENRGVIALGGFEMTWSGGPGHINTWNTEGIVSRNNTTLNNKTNDAGMKAYYALLSQPEGADTVSQFNHPGTTFGTFSDFAYWNPEIDSRITLVEVGNGEGAVGSGGYFPSYNYYTMALDKGWHVAPTNNQDNHKGKWGNANDARDVIITDSFTEQGIYDALRNHKVYATEDKNLEITYTVNDELMGTIIKEVPESLNLKVVLNDPDDTIQKAEVIANSGRVVYSWDVNAQSKELSAALKPDYSYYYIRVKEKDGDIAVTAPVWVGSTKLLGISNVESSTSTPVTGEKMTVKTTLFNSESTDAVIKSLTYKLDGTVIDQQTNAGTVAKGTNAAVNYDFTPEKAKVQTLTVEAVLTAGGLDYTFTKDISLDVRDANKLVYIGIDGSHYNEYVAGNYKDSMGNFSLLAAQSNVRCVILKTSEDLLAAAKNADGKYKMLILTAPSRRNGITLREPYANYTDGEIAAVKGFSEAGGSLVLCGWSDLYENYKAFPAEYHMAAQQNKLLKAVGASLRISDDGAYDDVLNAGGSEANKARLYLTTYNWDNPLTKGIVYDANHPNDNIYTQRFSQYGGATIYAVDKNGNPVSVLPAGVSPIVYGHRSTYSKDCDNDSLGGSTPKYEYAKDDSRLMVLASENVTHANGTQSMVIVDGAAFMSNFEIQATVSDTNAELNYSNYTILQNLIRYVNPTQINKIAEVQKEAEEGVKFTVEGVVTSNASGYDKATAFFDCIYLQDETAGINAFPVSGDFKVGQKVRVTGTTSSYQGERQLNVSSISLVDSNTQTVEPKVVTAQQVNDRTYLGSLVKLSGKIKKVELANGAVQTILVEDAAGGTARIFIDGYITTDREIRNLTAGNKITAVGLASYDNTFEGLAARIRIRDRGDIVCTPADSVITPAPLTPTPAPLTPTPAPVTPTPTPVTPTPKPVTPTPKPVTPTPKPVTPKPGKVTEIVPDKAVSKITGGKAEVKVKISEKTLKAAVKSGTGNLKITINKEILKDVLTDSRVKKGVVIEISIPEVKNAAVNAIVLNREALLSAKKSGQDLTVNIANANTRGYAVNIPASELKKITAASKELNLSVELTKDTKAAPKSAGVLSVGTEGTLPAGMVVTVPVKGTLSIPAGKKVYIYHRNTRTGALEEVANNPQTIAENGNLKLSALRGGNYVICTEKVKDAVKLVDRVTVSVKVNLTKGSKVNVKVSLPLELTKVSAFTKEEPLGQEEAKVSYTVSKKDIADVSGNGTVTAKKKGTVRITVSVILENGQKKSFSKNITVK</sequence>
<dbReference type="CDD" id="cd04486">
    <property type="entry name" value="YhcR_OBF_like"/>
    <property type="match status" value="1"/>
</dbReference>
<organism evidence="4 5">
    <name type="scientific">Anaerocolumna jejuensis DSM 15929</name>
    <dbReference type="NCBI Taxonomy" id="1121322"/>
    <lineage>
        <taxon>Bacteria</taxon>
        <taxon>Bacillati</taxon>
        <taxon>Bacillota</taxon>
        <taxon>Clostridia</taxon>
        <taxon>Lachnospirales</taxon>
        <taxon>Lachnospiraceae</taxon>
        <taxon>Anaerocolumna</taxon>
    </lineage>
</organism>
<feature type="compositionally biased region" description="Pro residues" evidence="1">
    <location>
        <begin position="1500"/>
        <end position="1545"/>
    </location>
</feature>
<name>A0A1M6WAD6_9FIRM</name>
<dbReference type="SUPFAM" id="SSF89550">
    <property type="entry name" value="PHP domain-like"/>
    <property type="match status" value="1"/>
</dbReference>
<evidence type="ECO:0000313" key="5">
    <source>
        <dbReference type="Proteomes" id="UP000184386"/>
    </source>
</evidence>
<dbReference type="Gene3D" id="3.20.20.140">
    <property type="entry name" value="Metal-dependent hydrolases"/>
    <property type="match status" value="1"/>
</dbReference>
<dbReference type="InterPro" id="IPR016195">
    <property type="entry name" value="Pol/histidinol_Pase-like"/>
</dbReference>
<evidence type="ECO:0000313" key="4">
    <source>
        <dbReference type="EMBL" id="SHK90579.1"/>
    </source>
</evidence>
<dbReference type="InterPro" id="IPR008964">
    <property type="entry name" value="Invasin/intimin_cell_adhesion"/>
</dbReference>
<evidence type="ECO:0000259" key="2">
    <source>
        <dbReference type="Pfam" id="PF02368"/>
    </source>
</evidence>
<dbReference type="InterPro" id="IPR003343">
    <property type="entry name" value="Big_2"/>
</dbReference>
<accession>A0A1M6WAD6</accession>
<dbReference type="InterPro" id="IPR013783">
    <property type="entry name" value="Ig-like_fold"/>
</dbReference>
<dbReference type="Proteomes" id="UP000184386">
    <property type="component" value="Unassembled WGS sequence"/>
</dbReference>
<dbReference type="PRINTS" id="PR01217">
    <property type="entry name" value="PRICHEXTENSN"/>
</dbReference>
<dbReference type="SUPFAM" id="SSF49373">
    <property type="entry name" value="Invasin/intimin cell-adhesion fragments"/>
    <property type="match status" value="1"/>
</dbReference>
<feature type="domain" description="GH29D-like beta-sandwich" evidence="3">
    <location>
        <begin position="248"/>
        <end position="310"/>
    </location>
</feature>
<dbReference type="Gene3D" id="2.60.40.1080">
    <property type="match status" value="1"/>
</dbReference>
<dbReference type="InterPro" id="IPR059177">
    <property type="entry name" value="GH29D-like_dom"/>
</dbReference>
<evidence type="ECO:0000256" key="1">
    <source>
        <dbReference type="SAM" id="MobiDB-lite"/>
    </source>
</evidence>
<dbReference type="STRING" id="1121322.SAMN02745136_03639"/>
<dbReference type="Pfam" id="PF02368">
    <property type="entry name" value="Big_2"/>
    <property type="match status" value="1"/>
</dbReference>
<dbReference type="Pfam" id="PF13290">
    <property type="entry name" value="CHB_HEX_C_1"/>
    <property type="match status" value="1"/>
</dbReference>
<dbReference type="Gene3D" id="2.60.40.10">
    <property type="entry name" value="Immunoglobulins"/>
    <property type="match status" value="1"/>
</dbReference>
<feature type="region of interest" description="Disordered" evidence="1">
    <location>
        <begin position="1498"/>
        <end position="1550"/>
    </location>
</feature>
<reference evidence="4 5" key="1">
    <citation type="submission" date="2016-11" db="EMBL/GenBank/DDBJ databases">
        <authorList>
            <person name="Jaros S."/>
            <person name="Januszkiewicz K."/>
            <person name="Wedrychowicz H."/>
        </authorList>
    </citation>
    <scope>NUCLEOTIDE SEQUENCE [LARGE SCALE GENOMIC DNA]</scope>
    <source>
        <strain evidence="4 5">DSM 15929</strain>
    </source>
</reference>
<dbReference type="EMBL" id="FRAC01000019">
    <property type="protein sequence ID" value="SHK90579.1"/>
    <property type="molecule type" value="Genomic_DNA"/>
</dbReference>
<keyword evidence="5" id="KW-1185">Reference proteome</keyword>
<gene>
    <name evidence="4" type="ORF">SAMN02745136_03639</name>
</gene>
<feature type="domain" description="BIG2" evidence="2">
    <location>
        <begin position="1816"/>
        <end position="1855"/>
    </location>
</feature>
<protein>
    <submittedName>
        <fullName evidence="4">Ig-like domain (Group 2)</fullName>
    </submittedName>
</protein>
<evidence type="ECO:0000259" key="3">
    <source>
        <dbReference type="Pfam" id="PF13290"/>
    </source>
</evidence>
<proteinExistence type="predicted"/>